<feature type="coiled-coil region" evidence="1">
    <location>
        <begin position="59"/>
        <end position="86"/>
    </location>
</feature>
<gene>
    <name evidence="3" type="ORF">H9I45_08245</name>
</gene>
<dbReference type="AlphaFoldDB" id="A0A7L8ABU1"/>
<keyword evidence="1" id="KW-0175">Coiled coil</keyword>
<feature type="transmembrane region" description="Helical" evidence="2">
    <location>
        <begin position="43"/>
        <end position="60"/>
    </location>
</feature>
<sequence length="325" mass="38476">MFKKAIIEAFHWSMKWYFGSFAVAIATFFFFQKTLDFTTWRSIRYGLAIFTITFIVRAFIQYIQKIDDLEQTVNKKQEKIDVFEKSNSKSDLIKKYNYYGEVLIALKDIFSQINKIKRNENVTKKDISNQLIKLSNRLKSVFEKRFNNNYSISIKVILKEKDIPISENSEIITLIRDEESYFERRDNAKNNNKHIIKDNTCFSEILKNIESPNKAYFFSNNLPKSNNYCNSSEKDYGTMQKNLEEKEKLKYWTLPYKSELVVPISPISYNTNERKNHFFGYLCVDCNEIEGFHKKYDVHNLLGLADGISDLLEQWLILKIKENGE</sequence>
<keyword evidence="4" id="KW-1185">Reference proteome</keyword>
<evidence type="ECO:0000313" key="3">
    <source>
        <dbReference type="EMBL" id="QOD59367.1"/>
    </source>
</evidence>
<keyword evidence="2" id="KW-0812">Transmembrane</keyword>
<evidence type="ECO:0000256" key="1">
    <source>
        <dbReference type="SAM" id="Coils"/>
    </source>
</evidence>
<evidence type="ECO:0000256" key="2">
    <source>
        <dbReference type="SAM" id="Phobius"/>
    </source>
</evidence>
<name>A0A7L8ABU1_9FLAO</name>
<keyword evidence="2" id="KW-0472">Membrane</keyword>
<accession>A0A7L8ABU1</accession>
<dbReference type="OrthoDB" id="1494748at2"/>
<evidence type="ECO:0000313" key="4">
    <source>
        <dbReference type="Proteomes" id="UP000516764"/>
    </source>
</evidence>
<dbReference type="KEGG" id="phal:H9I45_08245"/>
<feature type="transmembrane region" description="Helical" evidence="2">
    <location>
        <begin position="12"/>
        <end position="31"/>
    </location>
</feature>
<reference evidence="3 4" key="1">
    <citation type="journal article" date="2016" name="Int. J. Syst. Evol. Microbiol.">
        <title>Polaribacter haliotis sp. nov., isolated from the gut of abalone Haliotis discus hannai.</title>
        <authorList>
            <person name="Kim Y.O."/>
            <person name="Park I.S."/>
            <person name="Park S."/>
            <person name="Nam B.H."/>
            <person name="Park J.M."/>
            <person name="Kim D.G."/>
            <person name="Yoon J.H."/>
        </authorList>
    </citation>
    <scope>NUCLEOTIDE SEQUENCE [LARGE SCALE GENOMIC DNA]</scope>
    <source>
        <strain evidence="3 4">KCTC 52418</strain>
    </source>
</reference>
<organism evidence="3 4">
    <name type="scientific">Polaribacter haliotis</name>
    <dbReference type="NCBI Taxonomy" id="1888915"/>
    <lineage>
        <taxon>Bacteria</taxon>
        <taxon>Pseudomonadati</taxon>
        <taxon>Bacteroidota</taxon>
        <taxon>Flavobacteriia</taxon>
        <taxon>Flavobacteriales</taxon>
        <taxon>Flavobacteriaceae</taxon>
    </lineage>
</organism>
<protein>
    <submittedName>
        <fullName evidence="3">Uncharacterized protein</fullName>
    </submittedName>
</protein>
<dbReference type="RefSeq" id="WP_140422792.1">
    <property type="nucleotide sequence ID" value="NZ_CP061813.1"/>
</dbReference>
<proteinExistence type="predicted"/>
<keyword evidence="2" id="KW-1133">Transmembrane helix</keyword>
<dbReference type="Proteomes" id="UP000516764">
    <property type="component" value="Chromosome"/>
</dbReference>
<dbReference type="EMBL" id="CP061813">
    <property type="protein sequence ID" value="QOD59367.1"/>
    <property type="molecule type" value="Genomic_DNA"/>
</dbReference>